<dbReference type="GO" id="GO:1901135">
    <property type="term" value="P:carbohydrate derivative metabolic process"/>
    <property type="evidence" value="ECO:0007669"/>
    <property type="project" value="InterPro"/>
</dbReference>
<dbReference type="EMBL" id="BFFO01000002">
    <property type="protein sequence ID" value="GBG96317.1"/>
    <property type="molecule type" value="Genomic_DNA"/>
</dbReference>
<keyword evidence="7" id="KW-1185">Reference proteome</keyword>
<reference evidence="6 7" key="1">
    <citation type="journal article" date="2018" name="Genome Announc.">
        <title>Draft Genome Sequence of Lactococcus sp. Strain NtB2 (JCM 32569), Isolated from the Gut of the Higher Termite Nasutitermes takasagoensis.</title>
        <authorList>
            <person name="Noda S."/>
            <person name="Aihara C."/>
            <person name="Yuki M."/>
            <person name="Ohkuma M."/>
        </authorList>
    </citation>
    <scope>NUCLEOTIDE SEQUENCE [LARGE SCALE GENOMIC DNA]</scope>
    <source>
        <strain evidence="6 7">NtB2</strain>
    </source>
</reference>
<dbReference type="PROSITE" id="PS51071">
    <property type="entry name" value="HTH_RPIR"/>
    <property type="match status" value="1"/>
</dbReference>
<dbReference type="InterPro" id="IPR001347">
    <property type="entry name" value="SIS_dom"/>
</dbReference>
<evidence type="ECO:0000313" key="6">
    <source>
        <dbReference type="EMBL" id="GBG96317.1"/>
    </source>
</evidence>
<dbReference type="InterPro" id="IPR046348">
    <property type="entry name" value="SIS_dom_sf"/>
</dbReference>
<dbReference type="PANTHER" id="PTHR30514:SF21">
    <property type="entry name" value="RPIR-FAMILY TRANSCRIPTIONAL REGULATOR"/>
    <property type="match status" value="1"/>
</dbReference>
<feature type="domain" description="SIS" evidence="5">
    <location>
        <begin position="103"/>
        <end position="250"/>
    </location>
</feature>
<protein>
    <submittedName>
        <fullName evidence="6">RpiR family transcriptional regulator</fullName>
    </submittedName>
</protein>
<accession>A0A2R5HE13</accession>
<evidence type="ECO:0000259" key="4">
    <source>
        <dbReference type="PROSITE" id="PS51071"/>
    </source>
</evidence>
<dbReference type="Proteomes" id="UP000245021">
    <property type="component" value="Unassembled WGS sequence"/>
</dbReference>
<comment type="caution">
    <text evidence="6">The sequence shown here is derived from an EMBL/GenBank/DDBJ whole genome shotgun (WGS) entry which is preliminary data.</text>
</comment>
<feature type="domain" description="HTH rpiR-type" evidence="4">
    <location>
        <begin position="1"/>
        <end position="68"/>
    </location>
</feature>
<keyword evidence="2" id="KW-0238">DNA-binding</keyword>
<evidence type="ECO:0000259" key="5">
    <source>
        <dbReference type="PROSITE" id="PS51464"/>
    </source>
</evidence>
<dbReference type="RefSeq" id="WP_174683332.1">
    <property type="nucleotide sequence ID" value="NZ_BFFO01000002.1"/>
</dbReference>
<dbReference type="SUPFAM" id="SSF46689">
    <property type="entry name" value="Homeodomain-like"/>
    <property type="match status" value="1"/>
</dbReference>
<dbReference type="CDD" id="cd05013">
    <property type="entry name" value="SIS_RpiR"/>
    <property type="match status" value="1"/>
</dbReference>
<keyword evidence="3" id="KW-0804">Transcription</keyword>
<dbReference type="GO" id="GO:0097367">
    <property type="term" value="F:carbohydrate derivative binding"/>
    <property type="evidence" value="ECO:0007669"/>
    <property type="project" value="InterPro"/>
</dbReference>
<dbReference type="PANTHER" id="PTHR30514">
    <property type="entry name" value="GLUCOKINASE"/>
    <property type="match status" value="1"/>
</dbReference>
<keyword evidence="1" id="KW-0805">Transcription regulation</keyword>
<dbReference type="Gene3D" id="1.10.10.10">
    <property type="entry name" value="Winged helix-like DNA-binding domain superfamily/Winged helix DNA-binding domain"/>
    <property type="match status" value="1"/>
</dbReference>
<dbReference type="PROSITE" id="PS51464">
    <property type="entry name" value="SIS"/>
    <property type="match status" value="1"/>
</dbReference>
<sequence>MKHKLSEAENYCWNHIQDHLTKIPNASISSLAKEAHVSVSTVNRTLKKMGYDGYSDFKQTVRNTKDERRNNGFSKEVNQAIRKNEIEITRTINQLSADDIEAAVKLIDKHERILIFSAGLSSNVAREMREKLQLFGKMSAIHDDVDYMKYFAGCVNRDFLIVVISLSGETPEILRAMRIAQGRGAKVLALVGARPSSIGSLADISINAYNSSLKNINFGLDVGSRLCLQVVNRILLDTYALYKDLAPIRD</sequence>
<dbReference type="InterPro" id="IPR036388">
    <property type="entry name" value="WH-like_DNA-bd_sf"/>
</dbReference>
<evidence type="ECO:0000256" key="3">
    <source>
        <dbReference type="ARBA" id="ARBA00023163"/>
    </source>
</evidence>
<dbReference type="GO" id="GO:0003700">
    <property type="term" value="F:DNA-binding transcription factor activity"/>
    <property type="evidence" value="ECO:0007669"/>
    <property type="project" value="InterPro"/>
</dbReference>
<dbReference type="AlphaFoldDB" id="A0A2R5HE13"/>
<evidence type="ECO:0000313" key="7">
    <source>
        <dbReference type="Proteomes" id="UP000245021"/>
    </source>
</evidence>
<dbReference type="InterPro" id="IPR009057">
    <property type="entry name" value="Homeodomain-like_sf"/>
</dbReference>
<organism evidence="6 7">
    <name type="scientific">Lactococcus termiticola</name>
    <dbReference type="NCBI Taxonomy" id="2169526"/>
    <lineage>
        <taxon>Bacteria</taxon>
        <taxon>Bacillati</taxon>
        <taxon>Bacillota</taxon>
        <taxon>Bacilli</taxon>
        <taxon>Lactobacillales</taxon>
        <taxon>Streptococcaceae</taxon>
        <taxon>Lactococcus</taxon>
    </lineage>
</organism>
<evidence type="ECO:0000256" key="2">
    <source>
        <dbReference type="ARBA" id="ARBA00023125"/>
    </source>
</evidence>
<gene>
    <name evidence="6" type="primary">rpiR_3</name>
    <name evidence="6" type="ORF">NtB2_00428</name>
</gene>
<dbReference type="Pfam" id="PF01380">
    <property type="entry name" value="SIS"/>
    <property type="match status" value="1"/>
</dbReference>
<name>A0A2R5HE13_9LACT</name>
<dbReference type="InterPro" id="IPR035472">
    <property type="entry name" value="RpiR-like_SIS"/>
</dbReference>
<dbReference type="Gene3D" id="3.40.50.10490">
    <property type="entry name" value="Glucose-6-phosphate isomerase like protein, domain 1"/>
    <property type="match status" value="1"/>
</dbReference>
<dbReference type="InterPro" id="IPR047640">
    <property type="entry name" value="RpiR-like"/>
</dbReference>
<evidence type="ECO:0000256" key="1">
    <source>
        <dbReference type="ARBA" id="ARBA00023015"/>
    </source>
</evidence>
<dbReference type="InterPro" id="IPR000281">
    <property type="entry name" value="HTH_RpiR"/>
</dbReference>
<dbReference type="SUPFAM" id="SSF53697">
    <property type="entry name" value="SIS domain"/>
    <property type="match status" value="1"/>
</dbReference>
<dbReference type="Pfam" id="PF01418">
    <property type="entry name" value="HTH_6"/>
    <property type="match status" value="1"/>
</dbReference>
<proteinExistence type="predicted"/>
<dbReference type="GO" id="GO:0003677">
    <property type="term" value="F:DNA binding"/>
    <property type="evidence" value="ECO:0007669"/>
    <property type="project" value="UniProtKB-KW"/>
</dbReference>